<dbReference type="GO" id="GO:0005249">
    <property type="term" value="F:voltage-gated potassium channel activity"/>
    <property type="evidence" value="ECO:0007669"/>
    <property type="project" value="InterPro"/>
</dbReference>
<evidence type="ECO:0000256" key="6">
    <source>
        <dbReference type="ARBA" id="ARBA00023136"/>
    </source>
</evidence>
<dbReference type="InterPro" id="IPR028325">
    <property type="entry name" value="VG_K_chnl"/>
</dbReference>
<dbReference type="RefSeq" id="WP_056954329.1">
    <property type="nucleotide sequence ID" value="NZ_AZFK01000026.1"/>
</dbReference>
<organism evidence="10 11">
    <name type="scientific">Limosilactobacillus ingluviei DSM 15946</name>
    <dbReference type="NCBI Taxonomy" id="1423760"/>
    <lineage>
        <taxon>Bacteria</taxon>
        <taxon>Bacillati</taxon>
        <taxon>Bacillota</taxon>
        <taxon>Bacilli</taxon>
        <taxon>Lactobacillales</taxon>
        <taxon>Lactobacillaceae</taxon>
        <taxon>Limosilactobacillus</taxon>
    </lineage>
</organism>
<evidence type="ECO:0000256" key="1">
    <source>
        <dbReference type="ARBA" id="ARBA00004141"/>
    </source>
</evidence>
<dbReference type="PANTHER" id="PTHR11537">
    <property type="entry name" value="VOLTAGE-GATED POTASSIUM CHANNEL"/>
    <property type="match status" value="1"/>
</dbReference>
<dbReference type="InterPro" id="IPR013099">
    <property type="entry name" value="K_chnl_dom"/>
</dbReference>
<evidence type="ECO:0000256" key="4">
    <source>
        <dbReference type="ARBA" id="ARBA00022989"/>
    </source>
</evidence>
<keyword evidence="4 8" id="KW-1133">Transmembrane helix</keyword>
<dbReference type="Proteomes" id="UP000050816">
    <property type="component" value="Unassembled WGS sequence"/>
</dbReference>
<protein>
    <submittedName>
        <fullName evidence="10">Ion transport 2 domain protein</fullName>
    </submittedName>
</protein>
<keyword evidence="7" id="KW-0407">Ion channel</keyword>
<feature type="domain" description="Potassium channel" evidence="9">
    <location>
        <begin position="134"/>
        <end position="205"/>
    </location>
</feature>
<gene>
    <name evidence="10" type="ORF">FC43_GL001228</name>
</gene>
<feature type="transmembrane region" description="Helical" evidence="8">
    <location>
        <begin position="180"/>
        <end position="204"/>
    </location>
</feature>
<comment type="subcellular location">
    <subcellularLocation>
        <location evidence="1">Membrane</location>
        <topology evidence="1">Multi-pass membrane protein</topology>
    </subcellularLocation>
</comment>
<sequence length="256" mass="28990">MTPKKFLLISYQIGIAALAVISILLLVLDYAHDLDILASPYRQIDNVIWLILTLDYVVRLGRAKNKKYFLIHNVWDLLAILPVNQLFYLFRAARVIRILQLLRVLRLVRLIGLTGRLRSLIKTRGLLYYSYLSFAVLLIAAVMYHIAEKVSFTTALWWSITTVSTVGYGDIAPTTGIGKLAAVILMVIGIGFIGMMTSSLTDLLSSDDDDQLRRELHSLQTHQQAIEQRLAHIEQLLMQQNGEPDQTVLYPVKLTV</sequence>
<dbReference type="Pfam" id="PF07885">
    <property type="entry name" value="Ion_trans_2"/>
    <property type="match status" value="1"/>
</dbReference>
<dbReference type="AlphaFoldDB" id="A0A0R1UC61"/>
<accession>A0A0R1UC61</accession>
<evidence type="ECO:0000313" key="10">
    <source>
        <dbReference type="EMBL" id="KRL90798.1"/>
    </source>
</evidence>
<evidence type="ECO:0000256" key="2">
    <source>
        <dbReference type="ARBA" id="ARBA00022448"/>
    </source>
</evidence>
<keyword evidence="5" id="KW-0406">Ion transport</keyword>
<name>A0A0R1UC61_9LACO</name>
<evidence type="ECO:0000313" key="11">
    <source>
        <dbReference type="Proteomes" id="UP000050816"/>
    </source>
</evidence>
<dbReference type="SUPFAM" id="SSF81324">
    <property type="entry name" value="Voltage-gated potassium channels"/>
    <property type="match status" value="1"/>
</dbReference>
<feature type="transmembrane region" description="Helical" evidence="8">
    <location>
        <begin position="7"/>
        <end position="28"/>
    </location>
</feature>
<dbReference type="GO" id="GO:0008076">
    <property type="term" value="C:voltage-gated potassium channel complex"/>
    <property type="evidence" value="ECO:0007669"/>
    <property type="project" value="InterPro"/>
</dbReference>
<dbReference type="PANTHER" id="PTHR11537:SF254">
    <property type="entry name" value="POTASSIUM VOLTAGE-GATED CHANNEL PROTEIN SHAB"/>
    <property type="match status" value="1"/>
</dbReference>
<evidence type="ECO:0000259" key="9">
    <source>
        <dbReference type="Pfam" id="PF07885"/>
    </source>
</evidence>
<dbReference type="Gene3D" id="1.20.120.350">
    <property type="entry name" value="Voltage-gated potassium channels. Chain C"/>
    <property type="match status" value="1"/>
</dbReference>
<dbReference type="PATRIC" id="fig|1423760.3.peg.1297"/>
<evidence type="ECO:0000256" key="5">
    <source>
        <dbReference type="ARBA" id="ARBA00023065"/>
    </source>
</evidence>
<keyword evidence="2" id="KW-0813">Transport</keyword>
<keyword evidence="3 8" id="KW-0812">Transmembrane</keyword>
<evidence type="ECO:0000256" key="3">
    <source>
        <dbReference type="ARBA" id="ARBA00022692"/>
    </source>
</evidence>
<dbReference type="PRINTS" id="PR00169">
    <property type="entry name" value="KCHANNEL"/>
</dbReference>
<comment type="caution">
    <text evidence="10">The sequence shown here is derived from an EMBL/GenBank/DDBJ whole genome shotgun (WGS) entry which is preliminary data.</text>
</comment>
<dbReference type="GO" id="GO:0001508">
    <property type="term" value="P:action potential"/>
    <property type="evidence" value="ECO:0007669"/>
    <property type="project" value="TreeGrafter"/>
</dbReference>
<keyword evidence="6 8" id="KW-0472">Membrane</keyword>
<feature type="transmembrane region" description="Helical" evidence="8">
    <location>
        <begin position="70"/>
        <end position="90"/>
    </location>
</feature>
<reference evidence="10 11" key="1">
    <citation type="journal article" date="2015" name="Genome Announc.">
        <title>Expanding the biotechnology potential of lactobacilli through comparative genomics of 213 strains and associated genera.</title>
        <authorList>
            <person name="Sun Z."/>
            <person name="Harris H.M."/>
            <person name="McCann A."/>
            <person name="Guo C."/>
            <person name="Argimon S."/>
            <person name="Zhang W."/>
            <person name="Yang X."/>
            <person name="Jeffery I.B."/>
            <person name="Cooney J.C."/>
            <person name="Kagawa T.F."/>
            <person name="Liu W."/>
            <person name="Song Y."/>
            <person name="Salvetti E."/>
            <person name="Wrobel A."/>
            <person name="Rasinkangas P."/>
            <person name="Parkhill J."/>
            <person name="Rea M.C."/>
            <person name="O'Sullivan O."/>
            <person name="Ritari J."/>
            <person name="Douillard F.P."/>
            <person name="Paul Ross R."/>
            <person name="Yang R."/>
            <person name="Briner A.E."/>
            <person name="Felis G.E."/>
            <person name="de Vos W.M."/>
            <person name="Barrangou R."/>
            <person name="Klaenhammer T.R."/>
            <person name="Caufield P.W."/>
            <person name="Cui Y."/>
            <person name="Zhang H."/>
            <person name="O'Toole P.W."/>
        </authorList>
    </citation>
    <scope>NUCLEOTIDE SEQUENCE [LARGE SCALE GENOMIC DNA]</scope>
    <source>
        <strain evidence="10 11">DSM 15946</strain>
    </source>
</reference>
<evidence type="ECO:0000256" key="7">
    <source>
        <dbReference type="ARBA" id="ARBA00023303"/>
    </source>
</evidence>
<evidence type="ECO:0000256" key="8">
    <source>
        <dbReference type="SAM" id="Phobius"/>
    </source>
</evidence>
<dbReference type="InterPro" id="IPR027359">
    <property type="entry name" value="Volt_channel_dom_sf"/>
</dbReference>
<dbReference type="EMBL" id="AZFK01000026">
    <property type="protein sequence ID" value="KRL90798.1"/>
    <property type="molecule type" value="Genomic_DNA"/>
</dbReference>
<proteinExistence type="predicted"/>
<feature type="transmembrane region" description="Helical" evidence="8">
    <location>
        <begin position="126"/>
        <end position="147"/>
    </location>
</feature>
<dbReference type="Gene3D" id="1.10.287.70">
    <property type="match status" value="1"/>
</dbReference>